<dbReference type="Gene3D" id="2.60.120.650">
    <property type="entry name" value="Cupin"/>
    <property type="match status" value="1"/>
</dbReference>
<reference evidence="2" key="1">
    <citation type="submission" date="2025-08" db="UniProtKB">
        <authorList>
            <consortium name="RefSeq"/>
        </authorList>
    </citation>
    <scope>IDENTIFICATION</scope>
</reference>
<name>A0A9W2ZXA6_BIOGL</name>
<dbReference type="AlphaFoldDB" id="A0A9W2ZXA6"/>
<accession>A0A9W2ZXA6</accession>
<dbReference type="OMA" id="ETLWENC"/>
<dbReference type="InterPro" id="IPR038757">
    <property type="entry name" value="BRAP"/>
</dbReference>
<dbReference type="RefSeq" id="XP_055879579.1">
    <property type="nucleotide sequence ID" value="XM_056023604.1"/>
</dbReference>
<evidence type="ECO:0000313" key="2">
    <source>
        <dbReference type="RefSeq" id="XP_055879579.1"/>
    </source>
</evidence>
<dbReference type="Proteomes" id="UP001165740">
    <property type="component" value="Chromosome 3"/>
</dbReference>
<evidence type="ECO:0000313" key="1">
    <source>
        <dbReference type="Proteomes" id="UP001165740"/>
    </source>
</evidence>
<gene>
    <name evidence="2" type="primary">LOC106080200</name>
</gene>
<keyword evidence="1" id="KW-1185">Reference proteome</keyword>
<organism evidence="1 2">
    <name type="scientific">Biomphalaria glabrata</name>
    <name type="common">Bloodfluke planorb</name>
    <name type="synonym">Freshwater snail</name>
    <dbReference type="NCBI Taxonomy" id="6526"/>
    <lineage>
        <taxon>Eukaryota</taxon>
        <taxon>Metazoa</taxon>
        <taxon>Spiralia</taxon>
        <taxon>Lophotrochozoa</taxon>
        <taxon>Mollusca</taxon>
        <taxon>Gastropoda</taxon>
        <taxon>Heterobranchia</taxon>
        <taxon>Euthyneura</taxon>
        <taxon>Panpulmonata</taxon>
        <taxon>Hygrophila</taxon>
        <taxon>Lymnaeoidea</taxon>
        <taxon>Planorbidae</taxon>
        <taxon>Biomphalaria</taxon>
    </lineage>
</organism>
<proteinExistence type="predicted"/>
<sequence>MMATPWRCATLESRKNKIKPSMSLTQQKPDVSEAADFSKKMTLQEKLDFIDGEIRKIHVFCTKSGYSATQIEQFAKPFFEKENNSICSTIWVSGKAWKRRVVALITMVVATVFLFRYDPAYQLASALSKQGAIQILPLWDWTQIYHSRCWFENPLYTPSGLQLSDCEVCEAFDAITKIKDVTGEHLFEEYIHTDLPVIIKDGAKDWLETKNISIRTLAEMYQGNLGQYESCHWSSNLKNLDHRQLLKMFMNKKIDKFYAQWQNCHHSAAKTFRALYQRPYFLPPSVALLPTSWISVSSNYSSKLFKQVDMSYELVLYIQVKGQSLVRLQLEDACYDICTSFEEILQEGEILITTNYLWKLLYKPGVRDENIAVVLAGRVDH</sequence>
<protein>
    <submittedName>
        <fullName evidence="2">Uncharacterized protein LOC106080200</fullName>
    </submittedName>
</protein>
<dbReference type="SUPFAM" id="SSF51197">
    <property type="entry name" value="Clavaminate synthase-like"/>
    <property type="match status" value="1"/>
</dbReference>
<dbReference type="GeneID" id="106080200"/>
<dbReference type="PANTHER" id="PTHR35259">
    <property type="entry name" value="BOMBESIN RECEPTOR-ACTIVATED PROTEIN C6ORF89"/>
    <property type="match status" value="1"/>
</dbReference>
<dbReference type="OrthoDB" id="10059103at2759"/>